<gene>
    <name evidence="1" type="ORF">Q7C36_019559</name>
</gene>
<evidence type="ECO:0000313" key="1">
    <source>
        <dbReference type="EMBL" id="KAK2825632.1"/>
    </source>
</evidence>
<sequence length="68" mass="7586">MKHRRSSSRTGIGGRDLVLETQRPGAAKWRNSCHHWAQLENPGLQDASSIPSDLGSILAFVIKDICWE</sequence>
<keyword evidence="2" id="KW-1185">Reference proteome</keyword>
<proteinExistence type="predicted"/>
<comment type="caution">
    <text evidence="1">The sequence shown here is derived from an EMBL/GenBank/DDBJ whole genome shotgun (WGS) entry which is preliminary data.</text>
</comment>
<protein>
    <submittedName>
        <fullName evidence="1">Uncharacterized protein</fullName>
    </submittedName>
</protein>
<name>A0AA88S8E6_TACVA</name>
<evidence type="ECO:0000313" key="2">
    <source>
        <dbReference type="Proteomes" id="UP001187315"/>
    </source>
</evidence>
<accession>A0AA88S8E6</accession>
<dbReference type="Proteomes" id="UP001187315">
    <property type="component" value="Unassembled WGS sequence"/>
</dbReference>
<reference evidence="1" key="1">
    <citation type="submission" date="2023-08" db="EMBL/GenBank/DDBJ databases">
        <title>Pelteobagrus vachellii genome.</title>
        <authorList>
            <person name="Liu H."/>
        </authorList>
    </citation>
    <scope>NUCLEOTIDE SEQUENCE</scope>
    <source>
        <strain evidence="1">PRFRI_2022a</strain>
        <tissue evidence="1">Muscle</tissue>
    </source>
</reference>
<dbReference type="EMBL" id="JAVHJS010000020">
    <property type="protein sequence ID" value="KAK2825632.1"/>
    <property type="molecule type" value="Genomic_DNA"/>
</dbReference>
<organism evidence="1 2">
    <name type="scientific">Tachysurus vachellii</name>
    <name type="common">Darkbarbel catfish</name>
    <name type="synonym">Pelteobagrus vachellii</name>
    <dbReference type="NCBI Taxonomy" id="175792"/>
    <lineage>
        <taxon>Eukaryota</taxon>
        <taxon>Metazoa</taxon>
        <taxon>Chordata</taxon>
        <taxon>Craniata</taxon>
        <taxon>Vertebrata</taxon>
        <taxon>Euteleostomi</taxon>
        <taxon>Actinopterygii</taxon>
        <taxon>Neopterygii</taxon>
        <taxon>Teleostei</taxon>
        <taxon>Ostariophysi</taxon>
        <taxon>Siluriformes</taxon>
        <taxon>Bagridae</taxon>
        <taxon>Tachysurus</taxon>
    </lineage>
</organism>
<dbReference type="AlphaFoldDB" id="A0AA88S8E6"/>